<protein>
    <submittedName>
        <fullName evidence="2">Uncharacterized protein</fullName>
    </submittedName>
</protein>
<feature type="transmembrane region" description="Helical" evidence="1">
    <location>
        <begin position="335"/>
        <end position="353"/>
    </location>
</feature>
<feature type="transmembrane region" description="Helical" evidence="1">
    <location>
        <begin position="110"/>
        <end position="128"/>
    </location>
</feature>
<evidence type="ECO:0000313" key="2">
    <source>
        <dbReference type="EMBL" id="VAV98806.1"/>
    </source>
</evidence>
<feature type="transmembrane region" description="Helical" evidence="1">
    <location>
        <begin position="259"/>
        <end position="279"/>
    </location>
</feature>
<feature type="transmembrane region" description="Helical" evidence="1">
    <location>
        <begin position="300"/>
        <end position="323"/>
    </location>
</feature>
<name>A0A3B0SD42_9ZZZZ</name>
<feature type="transmembrane region" description="Helical" evidence="1">
    <location>
        <begin position="7"/>
        <end position="26"/>
    </location>
</feature>
<sequence>MKKAIGAGVLDSGLTSLASLLVFLYAQSVFGDPRELGFFSLFMTSVLLGATLVRELIFIPAQKKVLDLDSPQRLILVPRMIGLGLRTATMTSLTVLVATFLVSFEPSSRGILVPFTITAYLAAVTLPAQEHSRRMLHLAGFHSSAAFVAATQLILAIGILVGATVLDLPSDWVPFSTIALARLLSLGIALGIVTVKKRRMFERDNQAITRSADALTFRQLVRDGRWLVGGAGLVTATNMATVAIVGSIAGYQAAGYAEAARIFASPIQVLGIGLNNALSRRVLAAGRRRNRREATRVTRITWAILAVVVVFYGAAVTGLGSIPAVRRQFSTAYEIPGLIAIWVVTYAFVSAALPRRSELIGADREPALLRVNVWAAIAQTLTAVAGGMVGVTSIAIGSAARPFALGVQSITNTIGFGRESRKLHTEPD</sequence>
<accession>A0A3B0SD42</accession>
<reference evidence="2" key="1">
    <citation type="submission" date="2018-06" db="EMBL/GenBank/DDBJ databases">
        <authorList>
            <person name="Zhirakovskaya E."/>
        </authorList>
    </citation>
    <scope>NUCLEOTIDE SEQUENCE</scope>
</reference>
<feature type="transmembrane region" description="Helical" evidence="1">
    <location>
        <begin position="80"/>
        <end position="104"/>
    </location>
</feature>
<feature type="transmembrane region" description="Helical" evidence="1">
    <location>
        <begin position="172"/>
        <end position="193"/>
    </location>
</feature>
<proteinExistence type="predicted"/>
<dbReference type="AlphaFoldDB" id="A0A3B0SD42"/>
<keyword evidence="1" id="KW-1133">Transmembrane helix</keyword>
<feature type="transmembrane region" description="Helical" evidence="1">
    <location>
        <begin position="373"/>
        <end position="396"/>
    </location>
</feature>
<feature type="transmembrane region" description="Helical" evidence="1">
    <location>
        <begin position="140"/>
        <end position="166"/>
    </location>
</feature>
<feature type="transmembrane region" description="Helical" evidence="1">
    <location>
        <begin position="38"/>
        <end position="59"/>
    </location>
</feature>
<keyword evidence="1" id="KW-0472">Membrane</keyword>
<dbReference type="EMBL" id="UOEK01000145">
    <property type="protein sequence ID" value="VAV98806.1"/>
    <property type="molecule type" value="Genomic_DNA"/>
</dbReference>
<gene>
    <name evidence="2" type="ORF">MNBD_ACTINO02-2441</name>
</gene>
<keyword evidence="1" id="KW-0812">Transmembrane</keyword>
<feature type="transmembrane region" description="Helical" evidence="1">
    <location>
        <begin position="226"/>
        <end position="253"/>
    </location>
</feature>
<evidence type="ECO:0000256" key="1">
    <source>
        <dbReference type="SAM" id="Phobius"/>
    </source>
</evidence>
<organism evidence="2">
    <name type="scientific">hydrothermal vent metagenome</name>
    <dbReference type="NCBI Taxonomy" id="652676"/>
    <lineage>
        <taxon>unclassified sequences</taxon>
        <taxon>metagenomes</taxon>
        <taxon>ecological metagenomes</taxon>
    </lineage>
</organism>